<dbReference type="AlphaFoldDB" id="A0A1C4XJ15"/>
<dbReference type="EMBL" id="LT607409">
    <property type="protein sequence ID" value="SCF08424.1"/>
    <property type="molecule type" value="Genomic_DNA"/>
</dbReference>
<sequence length="80" mass="9041">MRRLKVAEDALPQAEEQAVLAARQIKADARARVEQARTELHQAMAAEYRAGARQVDLVRRTGYSRERVRQILRAAGIEAE</sequence>
<gene>
    <name evidence="1" type="ORF">GA0070612_3648</name>
</gene>
<dbReference type="Proteomes" id="UP000198224">
    <property type="component" value="Chromosome I"/>
</dbReference>
<reference evidence="2" key="1">
    <citation type="submission" date="2016-06" db="EMBL/GenBank/DDBJ databases">
        <authorList>
            <person name="Varghese N."/>
            <person name="Submissions Spin"/>
        </authorList>
    </citation>
    <scope>NUCLEOTIDE SEQUENCE [LARGE SCALE GENOMIC DNA]</scope>
    <source>
        <strain evidence="2">DSM 45160</strain>
    </source>
</reference>
<evidence type="ECO:0000313" key="1">
    <source>
        <dbReference type="EMBL" id="SCF08424.1"/>
    </source>
</evidence>
<organism evidence="1 2">
    <name type="scientific">Micromonospora chokoriensis</name>
    <dbReference type="NCBI Taxonomy" id="356851"/>
    <lineage>
        <taxon>Bacteria</taxon>
        <taxon>Bacillati</taxon>
        <taxon>Actinomycetota</taxon>
        <taxon>Actinomycetes</taxon>
        <taxon>Micromonosporales</taxon>
        <taxon>Micromonosporaceae</taxon>
        <taxon>Micromonospora</taxon>
    </lineage>
</organism>
<protein>
    <recommendedName>
        <fullName evidence="3">Homeodomain-like domain-containing protein</fullName>
    </recommendedName>
</protein>
<accession>A0A1C4XJ15</accession>
<evidence type="ECO:0008006" key="3">
    <source>
        <dbReference type="Google" id="ProtNLM"/>
    </source>
</evidence>
<proteinExistence type="predicted"/>
<evidence type="ECO:0000313" key="2">
    <source>
        <dbReference type="Proteomes" id="UP000198224"/>
    </source>
</evidence>
<name>A0A1C4XJ15_9ACTN</name>
<keyword evidence="2" id="KW-1185">Reference proteome</keyword>